<sequence>MKTPALLSNLLVFLLIITQANCQQKTDNQISFSTPNSSNKRSIRDAQSDVKLDRIKLPEGFQIEVWAADIPNARSLSMSENGVVFVGNRQEKNVYAVLDEDGDGKADSKFILAEGLRMPNGVAYKDGDLYVAEVSKILKFPNILDNLTNPKYEVIFDGYPTERHHGWKFIAFGPDGMLYVPVGAPCNICESEDEIFASITRIDVNSPNPQPEVYAHGVRNSVGFDWHPETDNLWFTDNGRDMMGDDIPDCELNVATTAGQHFGYPYWHAGDVKDPEFGSKGKSKEAYEAPKAKLGAHTAPLGIRFYEGAMFPESYQNQAIIARHGSWNRSKKSGYDVVLAKNNASGEVTEVEPFASGWLDDATQEVWGRPVDIQELPDGSILISDDVANCIYRISYMGK</sequence>
<feature type="domain" description="Glucose/Sorbosone dehydrogenase" evidence="2">
    <location>
        <begin position="151"/>
        <end position="322"/>
    </location>
</feature>
<dbReference type="InterPro" id="IPR012938">
    <property type="entry name" value="Glc/Sorbosone_DH"/>
</dbReference>
<dbReference type="AlphaFoldDB" id="A0A0P8BZG0"/>
<reference evidence="3 4" key="1">
    <citation type="submission" date="2015-09" db="EMBL/GenBank/DDBJ databases">
        <title>Identification and resolution of microdiversity through metagenomic sequencing of parallel consortia.</title>
        <authorList>
            <person name="Nelson W.C."/>
            <person name="Romine M.F."/>
            <person name="Lindemann S.R."/>
        </authorList>
    </citation>
    <scope>NUCLEOTIDE SEQUENCE [LARGE SCALE GENOMIC DNA]</scope>
    <source>
        <strain evidence="3">HL-49</strain>
    </source>
</reference>
<evidence type="ECO:0000256" key="1">
    <source>
        <dbReference type="SAM" id="SignalP"/>
    </source>
</evidence>
<dbReference type="STRING" id="1305737.GCA_000526355_00435"/>
<proteinExistence type="predicted"/>
<dbReference type="Proteomes" id="UP000050421">
    <property type="component" value="Unassembled WGS sequence"/>
</dbReference>
<dbReference type="SUPFAM" id="SSF50952">
    <property type="entry name" value="Soluble quinoprotein glucose dehydrogenase"/>
    <property type="match status" value="1"/>
</dbReference>
<protein>
    <submittedName>
        <fullName evidence="3">Glucose/sorbosone dehydrogenase family protein</fullName>
    </submittedName>
</protein>
<dbReference type="EMBL" id="LJXT01000048">
    <property type="protein sequence ID" value="KPQ15688.1"/>
    <property type="molecule type" value="Genomic_DNA"/>
</dbReference>
<evidence type="ECO:0000313" key="3">
    <source>
        <dbReference type="EMBL" id="KPQ15688.1"/>
    </source>
</evidence>
<keyword evidence="1" id="KW-0732">Signal</keyword>
<dbReference type="InterPro" id="IPR011041">
    <property type="entry name" value="Quinoprot_gluc/sorb_DH_b-prop"/>
</dbReference>
<name>A0A0P8BZG0_9BACT</name>
<dbReference type="PANTHER" id="PTHR19328">
    <property type="entry name" value="HEDGEHOG-INTERACTING PROTEIN"/>
    <property type="match status" value="1"/>
</dbReference>
<feature type="signal peptide" evidence="1">
    <location>
        <begin position="1"/>
        <end position="22"/>
    </location>
</feature>
<gene>
    <name evidence="3" type="ORF">HLUCCX10_08795</name>
</gene>
<feature type="chain" id="PRO_5006148645" evidence="1">
    <location>
        <begin position="23"/>
        <end position="399"/>
    </location>
</feature>
<evidence type="ECO:0000313" key="4">
    <source>
        <dbReference type="Proteomes" id="UP000050421"/>
    </source>
</evidence>
<dbReference type="Pfam" id="PF07995">
    <property type="entry name" value="GSDH"/>
    <property type="match status" value="1"/>
</dbReference>
<dbReference type="eggNOG" id="COG2133">
    <property type="taxonomic scope" value="Bacteria"/>
</dbReference>
<dbReference type="PANTHER" id="PTHR19328:SF40">
    <property type="entry name" value="BLL0591 PROTEIN"/>
    <property type="match status" value="1"/>
</dbReference>
<organism evidence="3 4">
    <name type="scientific">Algoriphagus marincola HL-49</name>
    <dbReference type="NCBI Taxonomy" id="1305737"/>
    <lineage>
        <taxon>Bacteria</taxon>
        <taxon>Pseudomonadati</taxon>
        <taxon>Bacteroidota</taxon>
        <taxon>Cytophagia</taxon>
        <taxon>Cytophagales</taxon>
        <taxon>Cyclobacteriaceae</taxon>
        <taxon>Algoriphagus</taxon>
    </lineage>
</organism>
<dbReference type="InterPro" id="IPR011042">
    <property type="entry name" value="6-blade_b-propeller_TolB-like"/>
</dbReference>
<comment type="caution">
    <text evidence="3">The sequence shown here is derived from an EMBL/GenBank/DDBJ whole genome shotgun (WGS) entry which is preliminary data.</text>
</comment>
<evidence type="ECO:0000259" key="2">
    <source>
        <dbReference type="Pfam" id="PF07995"/>
    </source>
</evidence>
<accession>A0A0P8BZG0</accession>
<dbReference type="PATRIC" id="fig|1305737.6.peg.2388"/>
<dbReference type="Gene3D" id="2.120.10.30">
    <property type="entry name" value="TolB, C-terminal domain"/>
    <property type="match status" value="1"/>
</dbReference>
<dbReference type="OrthoDB" id="9811395at2"/>